<dbReference type="Proteomes" id="UP000765509">
    <property type="component" value="Unassembled WGS sequence"/>
</dbReference>
<keyword evidence="7" id="KW-0539">Nucleus</keyword>
<keyword evidence="6" id="KW-0378">Hydrolase</keyword>
<accession>A0A9Q3IQD3</accession>
<dbReference type="InterPro" id="IPR045249">
    <property type="entry name" value="HARBI1-like"/>
</dbReference>
<dbReference type="OrthoDB" id="2415966at2759"/>
<dbReference type="GO" id="GO:0016787">
    <property type="term" value="F:hydrolase activity"/>
    <property type="evidence" value="ECO:0007669"/>
    <property type="project" value="UniProtKB-KW"/>
</dbReference>
<dbReference type="InterPro" id="IPR027806">
    <property type="entry name" value="HARBI1_dom"/>
</dbReference>
<comment type="subcellular location">
    <subcellularLocation>
        <location evidence="2">Nucleus</location>
    </subcellularLocation>
</comment>
<feature type="domain" description="DDE Tnp4" evidence="8">
    <location>
        <begin position="33"/>
        <end position="141"/>
    </location>
</feature>
<evidence type="ECO:0000256" key="3">
    <source>
        <dbReference type="ARBA" id="ARBA00006958"/>
    </source>
</evidence>
<comment type="caution">
    <text evidence="9">The sequence shown here is derived from an EMBL/GenBank/DDBJ whole genome shotgun (WGS) entry which is preliminary data.</text>
</comment>
<comment type="cofactor">
    <cofactor evidence="1">
        <name>a divalent metal cation</name>
        <dbReference type="ChEBI" id="CHEBI:60240"/>
    </cofactor>
</comment>
<evidence type="ECO:0000313" key="10">
    <source>
        <dbReference type="Proteomes" id="UP000765509"/>
    </source>
</evidence>
<evidence type="ECO:0000256" key="4">
    <source>
        <dbReference type="ARBA" id="ARBA00022722"/>
    </source>
</evidence>
<keyword evidence="4" id="KW-0540">Nuclease</keyword>
<protein>
    <recommendedName>
        <fullName evidence="8">DDE Tnp4 domain-containing protein</fullName>
    </recommendedName>
</protein>
<proteinExistence type="inferred from homology"/>
<evidence type="ECO:0000256" key="5">
    <source>
        <dbReference type="ARBA" id="ARBA00022723"/>
    </source>
</evidence>
<evidence type="ECO:0000256" key="7">
    <source>
        <dbReference type="ARBA" id="ARBA00023242"/>
    </source>
</evidence>
<comment type="similarity">
    <text evidence="3">Belongs to the HARBI1 family.</text>
</comment>
<name>A0A9Q3IQD3_9BASI</name>
<dbReference type="Pfam" id="PF13359">
    <property type="entry name" value="DDE_Tnp_4"/>
    <property type="match status" value="1"/>
</dbReference>
<dbReference type="EMBL" id="AVOT02053234">
    <property type="protein sequence ID" value="MBW0548097.1"/>
    <property type="molecule type" value="Genomic_DNA"/>
</dbReference>
<evidence type="ECO:0000313" key="9">
    <source>
        <dbReference type="EMBL" id="MBW0548097.1"/>
    </source>
</evidence>
<reference evidence="9" key="1">
    <citation type="submission" date="2021-03" db="EMBL/GenBank/DDBJ databases">
        <title>Draft genome sequence of rust myrtle Austropuccinia psidii MF-1, a brazilian biotype.</title>
        <authorList>
            <person name="Quecine M.C."/>
            <person name="Pachon D.M.R."/>
            <person name="Bonatelli M.L."/>
            <person name="Correr F.H."/>
            <person name="Franceschini L.M."/>
            <person name="Leite T.F."/>
            <person name="Margarido G.R.A."/>
            <person name="Almeida C.A."/>
            <person name="Ferrarezi J.A."/>
            <person name="Labate C.A."/>
        </authorList>
    </citation>
    <scope>NUCLEOTIDE SEQUENCE</scope>
    <source>
        <strain evidence="9">MF-1</strain>
    </source>
</reference>
<keyword evidence="5" id="KW-0479">Metal-binding</keyword>
<dbReference type="GO" id="GO:0004518">
    <property type="term" value="F:nuclease activity"/>
    <property type="evidence" value="ECO:0007669"/>
    <property type="project" value="UniProtKB-KW"/>
</dbReference>
<dbReference type="PANTHER" id="PTHR22930">
    <property type="match status" value="1"/>
</dbReference>
<dbReference type="PANTHER" id="PTHR22930:SF85">
    <property type="entry name" value="GH03217P-RELATED"/>
    <property type="match status" value="1"/>
</dbReference>
<evidence type="ECO:0000256" key="2">
    <source>
        <dbReference type="ARBA" id="ARBA00004123"/>
    </source>
</evidence>
<keyword evidence="10" id="KW-1185">Reference proteome</keyword>
<evidence type="ECO:0000259" key="8">
    <source>
        <dbReference type="Pfam" id="PF13359"/>
    </source>
</evidence>
<organism evidence="9 10">
    <name type="scientific">Austropuccinia psidii MF-1</name>
    <dbReference type="NCBI Taxonomy" id="1389203"/>
    <lineage>
        <taxon>Eukaryota</taxon>
        <taxon>Fungi</taxon>
        <taxon>Dikarya</taxon>
        <taxon>Basidiomycota</taxon>
        <taxon>Pucciniomycotina</taxon>
        <taxon>Pucciniomycetes</taxon>
        <taxon>Pucciniales</taxon>
        <taxon>Sphaerophragmiaceae</taxon>
        <taxon>Austropuccinia</taxon>
    </lineage>
</organism>
<evidence type="ECO:0000256" key="1">
    <source>
        <dbReference type="ARBA" id="ARBA00001968"/>
    </source>
</evidence>
<sequence length="141" mass="16030">MSRFPAAEEIEKWDAIKETFRKRQGLMNIIRAIDGTHIPIIPPPNDQWNAYVNRKGWHSIVDGHGNFFNVYGGLPGSVNDSRVFRKSKIGQDLINCVARFPPDCQLIGDLGYSSRLPILIPMRGTQNEEEAQFNNHHSSTR</sequence>
<dbReference type="GO" id="GO:0005634">
    <property type="term" value="C:nucleus"/>
    <property type="evidence" value="ECO:0007669"/>
    <property type="project" value="UniProtKB-SubCell"/>
</dbReference>
<gene>
    <name evidence="9" type="ORF">O181_087812</name>
</gene>
<dbReference type="AlphaFoldDB" id="A0A9Q3IQD3"/>
<evidence type="ECO:0000256" key="6">
    <source>
        <dbReference type="ARBA" id="ARBA00022801"/>
    </source>
</evidence>
<dbReference type="GO" id="GO:0046872">
    <property type="term" value="F:metal ion binding"/>
    <property type="evidence" value="ECO:0007669"/>
    <property type="project" value="UniProtKB-KW"/>
</dbReference>